<gene>
    <name evidence="2" type="ORF">G3576_08730</name>
</gene>
<dbReference type="PANTHER" id="PTHR38468:SF1">
    <property type="entry name" value="SLL0939 PROTEIN"/>
    <property type="match status" value="1"/>
</dbReference>
<evidence type="ECO:0000256" key="1">
    <source>
        <dbReference type="SAM" id="Phobius"/>
    </source>
</evidence>
<keyword evidence="3" id="KW-1185">Reference proteome</keyword>
<dbReference type="Proteomes" id="UP000475385">
    <property type="component" value="Unassembled WGS sequence"/>
</dbReference>
<dbReference type="EMBL" id="JAAIKB010000003">
    <property type="protein sequence ID" value="NGM20096.1"/>
    <property type="molecule type" value="Genomic_DNA"/>
</dbReference>
<feature type="transmembrane region" description="Helical" evidence="1">
    <location>
        <begin position="84"/>
        <end position="104"/>
    </location>
</feature>
<dbReference type="PANTHER" id="PTHR38468">
    <property type="entry name" value="SLL0939 PROTEIN"/>
    <property type="match status" value="1"/>
</dbReference>
<comment type="caution">
    <text evidence="2">The sequence shown here is derived from an EMBL/GenBank/DDBJ whole genome shotgun (WGS) entry which is preliminary data.</text>
</comment>
<dbReference type="Pfam" id="PF07784">
    <property type="entry name" value="DUF1622"/>
    <property type="match status" value="1"/>
</dbReference>
<dbReference type="InterPro" id="IPR012427">
    <property type="entry name" value="DUF1622"/>
</dbReference>
<reference evidence="2 3" key="1">
    <citation type="submission" date="2020-03" db="EMBL/GenBank/DDBJ databases">
        <title>Roseomonas stagni sp. nov., isolated from pond water in Japan.</title>
        <authorList>
            <person name="Furuhata K."/>
            <person name="Miyamoto H."/>
            <person name="Goto K."/>
        </authorList>
    </citation>
    <scope>NUCLEOTIDE SEQUENCE [LARGE SCALE GENOMIC DNA]</scope>
    <source>
        <strain evidence="2 3">PeD5</strain>
    </source>
</reference>
<name>A0A6M1LIG3_9PROT</name>
<proteinExistence type="predicted"/>
<accession>A0A6M1LIG3</accession>
<feature type="transmembrane region" description="Helical" evidence="1">
    <location>
        <begin position="57"/>
        <end position="78"/>
    </location>
</feature>
<evidence type="ECO:0000313" key="3">
    <source>
        <dbReference type="Proteomes" id="UP000475385"/>
    </source>
</evidence>
<keyword evidence="1" id="KW-1133">Transmembrane helix</keyword>
<sequence>MTIVATAAGWAMEGLEAAGVVVILAGAVVTTGALARDLMGGETEEAYLRYRRRFGRAILVGLELLVAADIIGTVVAPLDLGTVAALGLVVLIRTMLSLSIEVEINGRWPWRMRDGGR</sequence>
<feature type="transmembrane region" description="Helical" evidence="1">
    <location>
        <begin position="17"/>
        <end position="36"/>
    </location>
</feature>
<keyword evidence="1" id="KW-0472">Membrane</keyword>
<keyword evidence="1" id="KW-0812">Transmembrane</keyword>
<dbReference type="AlphaFoldDB" id="A0A6M1LIG3"/>
<organism evidence="2 3">
    <name type="scientific">Falsiroseomonas algicola</name>
    <dbReference type="NCBI Taxonomy" id="2716930"/>
    <lineage>
        <taxon>Bacteria</taxon>
        <taxon>Pseudomonadati</taxon>
        <taxon>Pseudomonadota</taxon>
        <taxon>Alphaproteobacteria</taxon>
        <taxon>Acetobacterales</taxon>
        <taxon>Roseomonadaceae</taxon>
        <taxon>Falsiroseomonas</taxon>
    </lineage>
</organism>
<protein>
    <submittedName>
        <fullName evidence="2">DUF1622 domain-containing protein</fullName>
    </submittedName>
</protein>
<dbReference type="RefSeq" id="WP_164694009.1">
    <property type="nucleotide sequence ID" value="NZ_JAAIKB010000003.1"/>
</dbReference>
<evidence type="ECO:0000313" key="2">
    <source>
        <dbReference type="EMBL" id="NGM20096.1"/>
    </source>
</evidence>